<dbReference type="SUPFAM" id="SSF53178">
    <property type="entry name" value="Peptidyl-tRNA hydrolase-like"/>
    <property type="match status" value="1"/>
</dbReference>
<dbReference type="EC" id="3.1.1.29" evidence="1 6"/>
<dbReference type="PROSITE" id="PS01195">
    <property type="entry name" value="PEPT_TRNA_HYDROL_1"/>
    <property type="match status" value="1"/>
</dbReference>
<evidence type="ECO:0000313" key="9">
    <source>
        <dbReference type="Proteomes" id="UP000242875"/>
    </source>
</evidence>
<evidence type="ECO:0000313" key="8">
    <source>
        <dbReference type="EMBL" id="OZJ06375.1"/>
    </source>
</evidence>
<dbReference type="EMBL" id="MVBO01000004">
    <property type="protein sequence ID" value="OZJ06375.1"/>
    <property type="molecule type" value="Genomic_DNA"/>
</dbReference>
<comment type="caution">
    <text evidence="8">The sequence shown here is derived from an EMBL/GenBank/DDBJ whole genome shotgun (WGS) entry which is preliminary data.</text>
</comment>
<name>A0A261Y6Z0_9FUNG</name>
<evidence type="ECO:0000256" key="4">
    <source>
        <dbReference type="ARBA" id="ARBA00022884"/>
    </source>
</evidence>
<keyword evidence="2" id="KW-0820">tRNA-binding</keyword>
<dbReference type="NCBIfam" id="TIGR00447">
    <property type="entry name" value="pth"/>
    <property type="match status" value="1"/>
</dbReference>
<dbReference type="InterPro" id="IPR018171">
    <property type="entry name" value="Pept_tRNA_hydro_CS"/>
</dbReference>
<protein>
    <recommendedName>
        <fullName evidence="1 6">Peptidyl-tRNA hydrolase</fullName>
        <ecNumber evidence="1 6">3.1.1.29</ecNumber>
    </recommendedName>
</protein>
<dbReference type="InterPro" id="IPR001328">
    <property type="entry name" value="Pept_tRNA_hydro"/>
</dbReference>
<dbReference type="Gene3D" id="3.40.50.1470">
    <property type="entry name" value="Peptidyl-tRNA hydrolase"/>
    <property type="match status" value="1"/>
</dbReference>
<evidence type="ECO:0000256" key="1">
    <source>
        <dbReference type="ARBA" id="ARBA00013260"/>
    </source>
</evidence>
<proteinExistence type="inferred from homology"/>
<dbReference type="AlphaFoldDB" id="A0A261Y6Z0"/>
<dbReference type="Proteomes" id="UP000242875">
    <property type="component" value="Unassembled WGS sequence"/>
</dbReference>
<keyword evidence="4" id="KW-0694">RNA-binding</keyword>
<evidence type="ECO:0000256" key="3">
    <source>
        <dbReference type="ARBA" id="ARBA00022801"/>
    </source>
</evidence>
<dbReference type="GO" id="GO:0000049">
    <property type="term" value="F:tRNA binding"/>
    <property type="evidence" value="ECO:0007669"/>
    <property type="project" value="UniProtKB-KW"/>
</dbReference>
<evidence type="ECO:0000256" key="6">
    <source>
        <dbReference type="RuleBase" id="RU000673"/>
    </source>
</evidence>
<accession>A0A261Y6Z0</accession>
<dbReference type="PANTHER" id="PTHR17224:SF1">
    <property type="entry name" value="PEPTIDYL-TRNA HYDROLASE"/>
    <property type="match status" value="1"/>
</dbReference>
<sequence>MSRPVDFCIVGLGNPGSEYEGTRHNAGAIFVNYLANAMITFAGTPGPPVFTRRMSLSADIRDTVFTFGDTTSNITNSLRILLVKPLSMMNESGPVVKRVLEAYGIQRLDKQLMVVCDDLNTLPGSLSIQIGGTLRSLEGHGGITSICKTLDTTNFVRFRLGTGRPPSKSSISIQTWVLSKIPKENREMDLFGYLLQNTTSAMLEFAQTNDLQKVKKKWTSSKKIPKNLQVMQSLEFPIRIEG</sequence>
<comment type="catalytic activity">
    <reaction evidence="6">
        <text>an N-acyl-L-alpha-aminoacyl-tRNA + H2O = an N-acyl-L-amino acid + a tRNA + H(+)</text>
        <dbReference type="Rhea" id="RHEA:54448"/>
        <dbReference type="Rhea" id="RHEA-COMP:10123"/>
        <dbReference type="Rhea" id="RHEA-COMP:13883"/>
        <dbReference type="ChEBI" id="CHEBI:15377"/>
        <dbReference type="ChEBI" id="CHEBI:15378"/>
        <dbReference type="ChEBI" id="CHEBI:59874"/>
        <dbReference type="ChEBI" id="CHEBI:78442"/>
        <dbReference type="ChEBI" id="CHEBI:138191"/>
        <dbReference type="EC" id="3.1.1.29"/>
    </reaction>
</comment>
<gene>
    <name evidence="8" type="ORF">BZG36_00736</name>
</gene>
<keyword evidence="9" id="KW-1185">Reference proteome</keyword>
<comment type="similarity">
    <text evidence="5 7">Belongs to the PTH family.</text>
</comment>
<dbReference type="PANTHER" id="PTHR17224">
    <property type="entry name" value="PEPTIDYL-TRNA HYDROLASE"/>
    <property type="match status" value="1"/>
</dbReference>
<evidence type="ECO:0000256" key="2">
    <source>
        <dbReference type="ARBA" id="ARBA00022555"/>
    </source>
</evidence>
<evidence type="ECO:0000256" key="5">
    <source>
        <dbReference type="ARBA" id="ARBA00038063"/>
    </source>
</evidence>
<reference evidence="8 9" key="1">
    <citation type="journal article" date="2017" name="Mycologia">
        <title>Bifiguratus adelaidae, gen. et sp. nov., a new member of Mucoromycotina in endophytic and soil-dwelling habitats.</title>
        <authorList>
            <person name="Torres-Cruz T.J."/>
            <person name="Billingsley Tobias T.L."/>
            <person name="Almatruk M."/>
            <person name="Hesse C."/>
            <person name="Kuske C.R."/>
            <person name="Desiro A."/>
            <person name="Benucci G.M."/>
            <person name="Bonito G."/>
            <person name="Stajich J.E."/>
            <person name="Dunlap C."/>
            <person name="Arnold A.E."/>
            <person name="Porras-Alfaro A."/>
        </authorList>
    </citation>
    <scope>NUCLEOTIDE SEQUENCE [LARGE SCALE GENOMIC DNA]</scope>
    <source>
        <strain evidence="8 9">AZ0501</strain>
    </source>
</reference>
<dbReference type="Pfam" id="PF01195">
    <property type="entry name" value="Pept_tRNA_hydro"/>
    <property type="match status" value="1"/>
</dbReference>
<dbReference type="GO" id="GO:0004045">
    <property type="term" value="F:peptidyl-tRNA hydrolase activity"/>
    <property type="evidence" value="ECO:0007669"/>
    <property type="project" value="UniProtKB-EC"/>
</dbReference>
<organism evidence="8 9">
    <name type="scientific">Bifiguratus adelaidae</name>
    <dbReference type="NCBI Taxonomy" id="1938954"/>
    <lineage>
        <taxon>Eukaryota</taxon>
        <taxon>Fungi</taxon>
        <taxon>Fungi incertae sedis</taxon>
        <taxon>Mucoromycota</taxon>
        <taxon>Mucoromycotina</taxon>
        <taxon>Endogonomycetes</taxon>
        <taxon>Endogonales</taxon>
        <taxon>Endogonales incertae sedis</taxon>
        <taxon>Bifiguratus</taxon>
    </lineage>
</organism>
<dbReference type="InterPro" id="IPR036416">
    <property type="entry name" value="Pept_tRNA_hydro_sf"/>
</dbReference>
<evidence type="ECO:0000256" key="7">
    <source>
        <dbReference type="RuleBase" id="RU004320"/>
    </source>
</evidence>
<keyword evidence="3 6" id="KW-0378">Hydrolase</keyword>
<dbReference type="OrthoDB" id="1711136at2759"/>